<protein>
    <submittedName>
        <fullName evidence="3">TRDC protein</fullName>
    </submittedName>
</protein>
<feature type="non-terminal residue" evidence="3">
    <location>
        <position position="1"/>
    </location>
</feature>
<dbReference type="AlphaFoldDB" id="A0A851P4G7"/>
<evidence type="ECO:0000259" key="2">
    <source>
        <dbReference type="Pfam" id="PF07654"/>
    </source>
</evidence>
<comment type="caution">
    <text evidence="3">The sequence shown here is derived from an EMBL/GenBank/DDBJ whole genome shotgun (WGS) entry which is preliminary data.</text>
</comment>
<sequence length="143" mass="15451">MKSKKLEEGGSTGKAACLATNFYKNNISLEMSPNEVAYEQNPPIVTSDGTYNTIKVVKVTTKSEVSCTAKYNSTSTVTASSTSSEMKEEEKIPPNSCNTTDTSATDIKMEKVNMSSMAVLGLRVLLAKSIAFNTLMSIKLILF</sequence>
<reference evidence="3" key="1">
    <citation type="submission" date="2019-09" db="EMBL/GenBank/DDBJ databases">
        <title>Bird 10,000 Genomes (B10K) Project - Family phase.</title>
        <authorList>
            <person name="Zhang G."/>
        </authorList>
    </citation>
    <scope>NUCLEOTIDE SEQUENCE</scope>
    <source>
        <strain evidence="3">B10K-DU-001-08</strain>
        <tissue evidence="3">Muscle</tissue>
    </source>
</reference>
<dbReference type="InterPro" id="IPR003597">
    <property type="entry name" value="Ig_C1-set"/>
</dbReference>
<dbReference type="Proteomes" id="UP000613066">
    <property type="component" value="Unassembled WGS sequence"/>
</dbReference>
<dbReference type="InterPro" id="IPR013783">
    <property type="entry name" value="Ig-like_fold"/>
</dbReference>
<name>A0A851P4G7_9GALL</name>
<feature type="region of interest" description="Disordered" evidence="1">
    <location>
        <begin position="78"/>
        <end position="102"/>
    </location>
</feature>
<dbReference type="Pfam" id="PF07654">
    <property type="entry name" value="C1-set"/>
    <property type="match status" value="1"/>
</dbReference>
<evidence type="ECO:0000313" key="3">
    <source>
        <dbReference type="EMBL" id="NXC49301.1"/>
    </source>
</evidence>
<gene>
    <name evidence="3" type="primary">Trdc_1</name>
    <name evidence="3" type="ORF">PENPIL_R11995</name>
</gene>
<dbReference type="EMBL" id="WBMW01005431">
    <property type="protein sequence ID" value="NXC49301.1"/>
    <property type="molecule type" value="Genomic_DNA"/>
</dbReference>
<feature type="non-terminal residue" evidence="3">
    <location>
        <position position="143"/>
    </location>
</feature>
<dbReference type="InterPro" id="IPR036179">
    <property type="entry name" value="Ig-like_dom_sf"/>
</dbReference>
<organism evidence="3 4">
    <name type="scientific">Penelope pileata</name>
    <dbReference type="NCBI Taxonomy" id="1118817"/>
    <lineage>
        <taxon>Eukaryota</taxon>
        <taxon>Metazoa</taxon>
        <taxon>Chordata</taxon>
        <taxon>Craniata</taxon>
        <taxon>Vertebrata</taxon>
        <taxon>Euteleostomi</taxon>
        <taxon>Archelosauria</taxon>
        <taxon>Archosauria</taxon>
        <taxon>Dinosauria</taxon>
        <taxon>Saurischia</taxon>
        <taxon>Theropoda</taxon>
        <taxon>Coelurosauria</taxon>
        <taxon>Aves</taxon>
        <taxon>Neognathae</taxon>
        <taxon>Galloanserae</taxon>
        <taxon>Galliformes</taxon>
        <taxon>Cracidae</taxon>
        <taxon>Penelope</taxon>
    </lineage>
</organism>
<proteinExistence type="predicted"/>
<dbReference type="OrthoDB" id="9945861at2759"/>
<keyword evidence="4" id="KW-1185">Reference proteome</keyword>
<dbReference type="SUPFAM" id="SSF48726">
    <property type="entry name" value="Immunoglobulin"/>
    <property type="match status" value="1"/>
</dbReference>
<dbReference type="Gene3D" id="2.60.40.10">
    <property type="entry name" value="Immunoglobulins"/>
    <property type="match status" value="1"/>
</dbReference>
<feature type="domain" description="Immunoglobulin C1-set" evidence="2">
    <location>
        <begin position="10"/>
        <end position="70"/>
    </location>
</feature>
<evidence type="ECO:0000256" key="1">
    <source>
        <dbReference type="SAM" id="MobiDB-lite"/>
    </source>
</evidence>
<evidence type="ECO:0000313" key="4">
    <source>
        <dbReference type="Proteomes" id="UP000613066"/>
    </source>
</evidence>
<accession>A0A851P4G7</accession>